<dbReference type="STRING" id="1963862.B4O97_05160"/>
<evidence type="ECO:0000313" key="11">
    <source>
        <dbReference type="EMBL" id="ORC37016.1"/>
    </source>
</evidence>
<dbReference type="EMBL" id="MWQY01000004">
    <property type="protein sequence ID" value="ORC37016.1"/>
    <property type="molecule type" value="Genomic_DNA"/>
</dbReference>
<evidence type="ECO:0000256" key="8">
    <source>
        <dbReference type="ARBA" id="ARBA00038436"/>
    </source>
</evidence>
<dbReference type="Proteomes" id="UP000192343">
    <property type="component" value="Unassembled WGS sequence"/>
</dbReference>
<evidence type="ECO:0000256" key="2">
    <source>
        <dbReference type="ARBA" id="ARBA00022448"/>
    </source>
</evidence>
<keyword evidence="7 9" id="KW-0472">Membrane</keyword>
<dbReference type="GO" id="GO:0005886">
    <property type="term" value="C:plasma membrane"/>
    <property type="evidence" value="ECO:0007669"/>
    <property type="project" value="UniProtKB-SubCell"/>
</dbReference>
<dbReference type="AlphaFoldDB" id="A0A1Y1S145"/>
<evidence type="ECO:0000256" key="1">
    <source>
        <dbReference type="ARBA" id="ARBA00004429"/>
    </source>
</evidence>
<dbReference type="Pfam" id="PF04290">
    <property type="entry name" value="DctQ"/>
    <property type="match status" value="1"/>
</dbReference>
<sequence length="164" mass="18539">MVSIINKAIDKMVSLIEFVCSVLFISICLIVLIQVIGRFVLKIATPWSEELARYLLVILVFLGATVSVKERSHLVALNIFEGRSEKAKLFGSLLVDGIILLVSVMYARNSIRMSRIVGTEMASSMLWLKTRYLYIIISIGFLLSSLFAVFLILKTIMTFKERNK</sequence>
<keyword evidence="12" id="KW-1185">Reference proteome</keyword>
<dbReference type="RefSeq" id="WP_083048925.1">
    <property type="nucleotide sequence ID" value="NZ_MWQY01000004.1"/>
</dbReference>
<accession>A0A1Y1S145</accession>
<evidence type="ECO:0000259" key="10">
    <source>
        <dbReference type="Pfam" id="PF04290"/>
    </source>
</evidence>
<evidence type="ECO:0000256" key="6">
    <source>
        <dbReference type="ARBA" id="ARBA00022989"/>
    </source>
</evidence>
<protein>
    <recommendedName>
        <fullName evidence="10">Tripartite ATP-independent periplasmic transporters DctQ component domain-containing protein</fullName>
    </recommendedName>
</protein>
<feature type="transmembrane region" description="Helical" evidence="9">
    <location>
        <begin position="89"/>
        <end position="107"/>
    </location>
</feature>
<name>A0A1Y1S145_9SPIO</name>
<keyword evidence="4" id="KW-0997">Cell inner membrane</keyword>
<feature type="transmembrane region" description="Helical" evidence="9">
    <location>
        <begin position="132"/>
        <end position="153"/>
    </location>
</feature>
<feature type="transmembrane region" description="Helical" evidence="9">
    <location>
        <begin position="12"/>
        <end position="36"/>
    </location>
</feature>
<dbReference type="InterPro" id="IPR007387">
    <property type="entry name" value="TRAP_DctQ"/>
</dbReference>
<keyword evidence="3" id="KW-1003">Cell membrane</keyword>
<dbReference type="PANTHER" id="PTHR35011:SF2">
    <property type="entry name" value="2,3-DIKETO-L-GULONATE TRAP TRANSPORTER SMALL PERMEASE PROTEIN YIAM"/>
    <property type="match status" value="1"/>
</dbReference>
<comment type="similarity">
    <text evidence="8">Belongs to the TRAP transporter small permease family.</text>
</comment>
<gene>
    <name evidence="11" type="ORF">B4O97_05160</name>
</gene>
<comment type="caution">
    <text evidence="11">The sequence shown here is derived from an EMBL/GenBank/DDBJ whole genome shotgun (WGS) entry which is preliminary data.</text>
</comment>
<evidence type="ECO:0000256" key="4">
    <source>
        <dbReference type="ARBA" id="ARBA00022519"/>
    </source>
</evidence>
<proteinExistence type="inferred from homology"/>
<feature type="transmembrane region" description="Helical" evidence="9">
    <location>
        <begin position="51"/>
        <end position="68"/>
    </location>
</feature>
<feature type="domain" description="Tripartite ATP-independent periplasmic transporters DctQ component" evidence="10">
    <location>
        <begin position="27"/>
        <end position="152"/>
    </location>
</feature>
<dbReference type="GO" id="GO:0015740">
    <property type="term" value="P:C4-dicarboxylate transport"/>
    <property type="evidence" value="ECO:0007669"/>
    <property type="project" value="TreeGrafter"/>
</dbReference>
<evidence type="ECO:0000256" key="9">
    <source>
        <dbReference type="SAM" id="Phobius"/>
    </source>
</evidence>
<keyword evidence="6 9" id="KW-1133">Transmembrane helix</keyword>
<dbReference type="GO" id="GO:0022857">
    <property type="term" value="F:transmembrane transporter activity"/>
    <property type="evidence" value="ECO:0007669"/>
    <property type="project" value="TreeGrafter"/>
</dbReference>
<dbReference type="InterPro" id="IPR055348">
    <property type="entry name" value="DctQ"/>
</dbReference>
<evidence type="ECO:0000313" key="12">
    <source>
        <dbReference type="Proteomes" id="UP000192343"/>
    </source>
</evidence>
<dbReference type="OrthoDB" id="4964541at2"/>
<evidence type="ECO:0000256" key="7">
    <source>
        <dbReference type="ARBA" id="ARBA00023136"/>
    </source>
</evidence>
<evidence type="ECO:0000256" key="5">
    <source>
        <dbReference type="ARBA" id="ARBA00022692"/>
    </source>
</evidence>
<reference evidence="11 12" key="1">
    <citation type="submission" date="2017-03" db="EMBL/GenBank/DDBJ databases">
        <title>Draft Genome sequence of Marispirochaeta sp. strain JC444.</title>
        <authorList>
            <person name="Shivani Y."/>
            <person name="Subhash Y."/>
            <person name="Sasikala C."/>
            <person name="Ramana C."/>
        </authorList>
    </citation>
    <scope>NUCLEOTIDE SEQUENCE [LARGE SCALE GENOMIC DNA]</scope>
    <source>
        <strain evidence="11 12">JC444</strain>
    </source>
</reference>
<evidence type="ECO:0000256" key="3">
    <source>
        <dbReference type="ARBA" id="ARBA00022475"/>
    </source>
</evidence>
<keyword evidence="5 9" id="KW-0812">Transmembrane</keyword>
<keyword evidence="2" id="KW-0813">Transport</keyword>
<organism evidence="11 12">
    <name type="scientific">Marispirochaeta aestuarii</name>
    <dbReference type="NCBI Taxonomy" id="1963862"/>
    <lineage>
        <taxon>Bacteria</taxon>
        <taxon>Pseudomonadati</taxon>
        <taxon>Spirochaetota</taxon>
        <taxon>Spirochaetia</taxon>
        <taxon>Spirochaetales</taxon>
        <taxon>Spirochaetaceae</taxon>
        <taxon>Marispirochaeta</taxon>
    </lineage>
</organism>
<dbReference type="PANTHER" id="PTHR35011">
    <property type="entry name" value="2,3-DIKETO-L-GULONATE TRAP TRANSPORTER SMALL PERMEASE PROTEIN YIAM"/>
    <property type="match status" value="1"/>
</dbReference>
<comment type="subcellular location">
    <subcellularLocation>
        <location evidence="1">Cell inner membrane</location>
        <topology evidence="1">Multi-pass membrane protein</topology>
    </subcellularLocation>
</comment>